<keyword evidence="2" id="KW-0413">Isomerase</keyword>
<dbReference type="RefSeq" id="WP_307063758.1">
    <property type="nucleotide sequence ID" value="NZ_JAUSUH010000012.1"/>
</dbReference>
<keyword evidence="3" id="KW-1185">Reference proteome</keyword>
<dbReference type="InterPro" id="IPR053714">
    <property type="entry name" value="Iso_Racemase_Enz_sf"/>
</dbReference>
<dbReference type="PANTHER" id="PTHR28047">
    <property type="entry name" value="PROTEIN DCG1"/>
    <property type="match status" value="1"/>
</dbReference>
<accession>A0ABU0DN47</accession>
<evidence type="ECO:0000313" key="3">
    <source>
        <dbReference type="Proteomes" id="UP001238467"/>
    </source>
</evidence>
<dbReference type="Pfam" id="PF01177">
    <property type="entry name" value="Asp_Glu_race"/>
    <property type="match status" value="1"/>
</dbReference>
<reference evidence="2 3" key="1">
    <citation type="submission" date="2023-07" db="EMBL/GenBank/DDBJ databases">
        <title>Genomic Encyclopedia of Type Strains, Phase IV (KMG-IV): sequencing the most valuable type-strain genomes for metagenomic binning, comparative biology and taxonomic classification.</title>
        <authorList>
            <person name="Goeker M."/>
        </authorList>
    </citation>
    <scope>NUCLEOTIDE SEQUENCE [LARGE SCALE GENOMIC DNA]</scope>
    <source>
        <strain evidence="2 3">DSM 1277</strain>
    </source>
</reference>
<gene>
    <name evidence="2" type="ORF">J2S76_004230</name>
</gene>
<dbReference type="EC" id="5.1.99.3" evidence="2"/>
<proteinExistence type="inferred from homology"/>
<evidence type="ECO:0000313" key="2">
    <source>
        <dbReference type="EMBL" id="MDQ0349779.1"/>
    </source>
</evidence>
<evidence type="ECO:0000256" key="1">
    <source>
        <dbReference type="ARBA" id="ARBA00038414"/>
    </source>
</evidence>
<comment type="similarity">
    <text evidence="1">Belongs to the HyuE racemase family.</text>
</comment>
<dbReference type="GO" id="GO:0047653">
    <property type="term" value="F:allantoin racemase activity"/>
    <property type="evidence" value="ECO:0007669"/>
    <property type="project" value="UniProtKB-EC"/>
</dbReference>
<protein>
    <submittedName>
        <fullName evidence="2">Allantoin racemase</fullName>
        <ecNumber evidence="2">5.1.99.3</ecNumber>
    </submittedName>
</protein>
<dbReference type="PANTHER" id="PTHR28047:SF5">
    <property type="entry name" value="PROTEIN DCG1"/>
    <property type="match status" value="1"/>
</dbReference>
<dbReference type="Gene3D" id="3.40.50.12500">
    <property type="match status" value="1"/>
</dbReference>
<name>A0ABU0DN47_9HYPH</name>
<dbReference type="Proteomes" id="UP001238467">
    <property type="component" value="Unassembled WGS sequence"/>
</dbReference>
<dbReference type="InterPro" id="IPR052186">
    <property type="entry name" value="Hydantoin_racemase-like"/>
</dbReference>
<organism evidence="2 3">
    <name type="scientific">Ancylobacter vacuolatus</name>
    <dbReference type="NCBI Taxonomy" id="223389"/>
    <lineage>
        <taxon>Bacteria</taxon>
        <taxon>Pseudomonadati</taxon>
        <taxon>Pseudomonadota</taxon>
        <taxon>Alphaproteobacteria</taxon>
        <taxon>Hyphomicrobiales</taxon>
        <taxon>Xanthobacteraceae</taxon>
        <taxon>Ancylobacter</taxon>
    </lineage>
</organism>
<dbReference type="InterPro" id="IPR015942">
    <property type="entry name" value="Asp/Glu/hydantoin_racemase"/>
</dbReference>
<comment type="caution">
    <text evidence="2">The sequence shown here is derived from an EMBL/GenBank/DDBJ whole genome shotgun (WGS) entry which is preliminary data.</text>
</comment>
<dbReference type="EMBL" id="JAUSUH010000012">
    <property type="protein sequence ID" value="MDQ0349779.1"/>
    <property type="molecule type" value="Genomic_DNA"/>
</dbReference>
<sequence length="246" mass="25257">MRIHLVNPNTTRSMTEKIAAAARAVAAPGTEIVEATSTMGPASIEGHYDDALALPGLLAAVAQAEASGVDAHIIACFDDTGLDATRSLARAPVVGIGEAGFHFASLIAHRFSVVTTLSRSIPVIEANLLRSGLERRCARVRASEVAVLELEDPASDARARISEEVGRAVREDRAEAIVLGCAGMADLARALGEAHGVPVIDGVASAVALAEGLVRVGLVTSKSGAYAAPRAKAYSGRLADFAPSGD</sequence>